<protein>
    <submittedName>
        <fullName evidence="1">Uncharacterized protein</fullName>
    </submittedName>
</protein>
<organism evidence="1">
    <name type="scientific">bioreactor metagenome</name>
    <dbReference type="NCBI Taxonomy" id="1076179"/>
    <lineage>
        <taxon>unclassified sequences</taxon>
        <taxon>metagenomes</taxon>
        <taxon>ecological metagenomes</taxon>
    </lineage>
</organism>
<dbReference type="InterPro" id="IPR017850">
    <property type="entry name" value="Alkaline_phosphatase_core_sf"/>
</dbReference>
<dbReference type="EMBL" id="VSSQ01130295">
    <property type="protein sequence ID" value="MPN58030.1"/>
    <property type="molecule type" value="Genomic_DNA"/>
</dbReference>
<reference evidence="1" key="1">
    <citation type="submission" date="2019-08" db="EMBL/GenBank/DDBJ databases">
        <authorList>
            <person name="Kucharzyk K."/>
            <person name="Murdoch R.W."/>
            <person name="Higgins S."/>
            <person name="Loffler F."/>
        </authorList>
    </citation>
    <scope>NUCLEOTIDE SEQUENCE</scope>
</reference>
<comment type="caution">
    <text evidence="1">The sequence shown here is derived from an EMBL/GenBank/DDBJ whole genome shotgun (WGS) entry which is preliminary data.</text>
</comment>
<proteinExistence type="predicted"/>
<dbReference type="AlphaFoldDB" id="A0A645J4G4"/>
<evidence type="ECO:0000313" key="1">
    <source>
        <dbReference type="EMBL" id="MPN58030.1"/>
    </source>
</evidence>
<name>A0A645J4G4_9ZZZZ</name>
<accession>A0A645J4G4</accession>
<sequence length="60" mass="6770">MANYTGVGWTSLAHTADFVPVIARGPGAERFRGFIRNVEIFRHYTQFAGIDYKNPEARPV</sequence>
<dbReference type="SUPFAM" id="SSF53649">
    <property type="entry name" value="Alkaline phosphatase-like"/>
    <property type="match status" value="1"/>
</dbReference>
<gene>
    <name evidence="1" type="ORF">SDC9_205727</name>
</gene>